<evidence type="ECO:0000313" key="4">
    <source>
        <dbReference type="Proteomes" id="UP000005835"/>
    </source>
</evidence>
<proteinExistence type="predicted"/>
<dbReference type="STRING" id="742823.HMPREF9465_00714"/>
<gene>
    <name evidence="3" type="ORF">HMPREF9465_00714</name>
</gene>
<evidence type="ECO:0000259" key="2">
    <source>
        <dbReference type="Pfam" id="PF01558"/>
    </source>
</evidence>
<dbReference type="RefSeq" id="WP_005434209.1">
    <property type="nucleotide sequence ID" value="NZ_JH815514.1"/>
</dbReference>
<dbReference type="EMBL" id="ADMG01000017">
    <property type="protein sequence ID" value="EKB31846.1"/>
    <property type="molecule type" value="Genomic_DNA"/>
</dbReference>
<dbReference type="OrthoDB" id="9794954at2"/>
<dbReference type="Proteomes" id="UP000005835">
    <property type="component" value="Unassembled WGS sequence"/>
</dbReference>
<keyword evidence="4" id="KW-1185">Reference proteome</keyword>
<dbReference type="InterPro" id="IPR051626">
    <property type="entry name" value="Oxidoreductase_gamma_subunit"/>
</dbReference>
<dbReference type="InterPro" id="IPR011894">
    <property type="entry name" value="PorC_KorC"/>
</dbReference>
<feature type="domain" description="Pyruvate/ketoisovalerate oxidoreductase catalytic" evidence="2">
    <location>
        <begin position="10"/>
        <end position="180"/>
    </location>
</feature>
<evidence type="ECO:0000256" key="1">
    <source>
        <dbReference type="ARBA" id="ARBA00023002"/>
    </source>
</evidence>
<dbReference type="PANTHER" id="PTHR43366">
    <property type="entry name" value="PYRUVATE SYNTHASE SUBUNIT PORC"/>
    <property type="match status" value="1"/>
</dbReference>
<evidence type="ECO:0000313" key="3">
    <source>
        <dbReference type="EMBL" id="EKB31846.1"/>
    </source>
</evidence>
<dbReference type="AlphaFoldDB" id="K1JNP5"/>
<dbReference type="SUPFAM" id="SSF53323">
    <property type="entry name" value="Pyruvate-ferredoxin oxidoreductase, PFOR, domain III"/>
    <property type="match status" value="1"/>
</dbReference>
<dbReference type="GO" id="GO:0016625">
    <property type="term" value="F:oxidoreductase activity, acting on the aldehyde or oxo group of donors, iron-sulfur protein as acceptor"/>
    <property type="evidence" value="ECO:0007669"/>
    <property type="project" value="InterPro"/>
</dbReference>
<keyword evidence="3" id="KW-0670">Pyruvate</keyword>
<sequence>MFQIRIHGRGGQGVVTAAEMLALAGFMEGHHAQAFPSFGSERTGAPVVAFARLASSEIRLREPVLEPDVVLVQDKTLLESVDVFKGLREDGYVLINSSETPEALGLEDLKKRLPEGHFLCVPATAYALEKIGRPLPGAAMLAGMAAMTGSMKLESVIAAYNEKFSGRVAQANAEVAKLAFDSVKSMLGGVHA</sequence>
<dbReference type="HOGENOM" id="CLU_087284_2_0_4"/>
<protein>
    <submittedName>
        <fullName evidence="3">Pyruvate/2-ketoisovalerate family 2-oxoacid:acceptor oxidoreductase, gamma subunit</fullName>
    </submittedName>
</protein>
<dbReference type="NCBIfam" id="TIGR02175">
    <property type="entry name" value="PorC_KorC"/>
    <property type="match status" value="1"/>
</dbReference>
<comment type="caution">
    <text evidence="3">The sequence shown here is derived from an EMBL/GenBank/DDBJ whole genome shotgun (WGS) entry which is preliminary data.</text>
</comment>
<name>K1JNP5_9BURK</name>
<dbReference type="Gene3D" id="3.40.920.10">
    <property type="entry name" value="Pyruvate-ferredoxin oxidoreductase, PFOR, domain III"/>
    <property type="match status" value="1"/>
</dbReference>
<reference evidence="3 4" key="1">
    <citation type="submission" date="2012-05" db="EMBL/GenBank/DDBJ databases">
        <title>The Genome Sequence of Sutterella wadsworthensis 2_1_59BFAA.</title>
        <authorList>
            <consortium name="The Broad Institute Genome Sequencing Platform"/>
            <person name="Earl A."/>
            <person name="Ward D."/>
            <person name="Feldgarden M."/>
            <person name="Gevers D."/>
            <person name="Daigneault M."/>
            <person name="Strauss J."/>
            <person name="Allen-Vercoe E."/>
            <person name="Walker B."/>
            <person name="Young S.K."/>
            <person name="Zeng Q."/>
            <person name="Gargeya S."/>
            <person name="Fitzgerald M."/>
            <person name="Haas B."/>
            <person name="Abouelleil A."/>
            <person name="Alvarado L."/>
            <person name="Arachchi H.M."/>
            <person name="Berlin A.M."/>
            <person name="Chapman S.B."/>
            <person name="Goldberg J."/>
            <person name="Griggs A."/>
            <person name="Gujja S."/>
            <person name="Hansen M."/>
            <person name="Howarth C."/>
            <person name="Imamovic A."/>
            <person name="Larimer J."/>
            <person name="McCowen C."/>
            <person name="Montmayeur A."/>
            <person name="Murphy C."/>
            <person name="Neiman D."/>
            <person name="Pearson M."/>
            <person name="Priest M."/>
            <person name="Roberts A."/>
            <person name="Saif S."/>
            <person name="Shea T."/>
            <person name="Sisk P."/>
            <person name="Sykes S."/>
            <person name="Wortman J."/>
            <person name="Nusbaum C."/>
            <person name="Birren B."/>
        </authorList>
    </citation>
    <scope>NUCLEOTIDE SEQUENCE [LARGE SCALE GENOMIC DNA]</scope>
    <source>
        <strain evidence="3 4">2_1_59BFAA</strain>
    </source>
</reference>
<dbReference type="PATRIC" id="fig|742823.3.peg.719"/>
<dbReference type="Pfam" id="PF01558">
    <property type="entry name" value="POR"/>
    <property type="match status" value="1"/>
</dbReference>
<dbReference type="InterPro" id="IPR019752">
    <property type="entry name" value="Pyrv/ketoisovalerate_OxRed_cat"/>
</dbReference>
<dbReference type="InterPro" id="IPR002869">
    <property type="entry name" value="Pyrv_flavodox_OxRed_cen"/>
</dbReference>
<dbReference type="eggNOG" id="COG1014">
    <property type="taxonomic scope" value="Bacteria"/>
</dbReference>
<dbReference type="PANTHER" id="PTHR43366:SF1">
    <property type="entry name" value="PYRUVATE SYNTHASE SUBUNIT PORC"/>
    <property type="match status" value="1"/>
</dbReference>
<accession>K1JNP5</accession>
<keyword evidence="1" id="KW-0560">Oxidoreductase</keyword>
<organism evidence="3 4">
    <name type="scientific">Sutterella wadsworthensis 2_1_59BFAA</name>
    <dbReference type="NCBI Taxonomy" id="742823"/>
    <lineage>
        <taxon>Bacteria</taxon>
        <taxon>Pseudomonadati</taxon>
        <taxon>Pseudomonadota</taxon>
        <taxon>Betaproteobacteria</taxon>
        <taxon>Burkholderiales</taxon>
        <taxon>Sutterellaceae</taxon>
        <taxon>Sutterella</taxon>
    </lineage>
</organism>